<name>A0A1M6D5F7_9FIRM</name>
<accession>A0A1M6D5F7</accession>
<sequence length="272" mass="30286">MEKEKLTSIIIPTRNQLSLTVLCLDSIFKYTPEPVEIIVVDNGSTDGSREYLRSVPGIRLLENGSNLGFAAACNRGLTVARGEYLLLLNNDTLVTPRWLSGLISHLKKYPGAGLVGPFSNCGGVTQTMPVAPPSLGRLEEFSRRLALQNSSRCFPVPVLSGFCLLFTRRVLNTIGGLDPRFNPGNFEDDDFCLRARLAGFVLLVAADVFVYHFGQKTFTGEGMDYRAALQAGWEKFRLKWKLPPNFPPEKRHTSPLILNQTFDPCRHMIPLE</sequence>
<gene>
    <name evidence="2" type="ORF">SAMN02745219_00832</name>
</gene>
<dbReference type="InterPro" id="IPR001173">
    <property type="entry name" value="Glyco_trans_2-like"/>
</dbReference>
<dbReference type="STRING" id="1121432.SAMN02745219_00832"/>
<proteinExistence type="predicted"/>
<feature type="domain" description="Glycosyltransferase 2-like" evidence="1">
    <location>
        <begin position="8"/>
        <end position="174"/>
    </location>
</feature>
<keyword evidence="2" id="KW-0808">Transferase</keyword>
<dbReference type="Proteomes" id="UP000184529">
    <property type="component" value="Unassembled WGS sequence"/>
</dbReference>
<organism evidence="2 3">
    <name type="scientific">Desulfofundulus thermosubterraneus DSM 16057</name>
    <dbReference type="NCBI Taxonomy" id="1121432"/>
    <lineage>
        <taxon>Bacteria</taxon>
        <taxon>Bacillati</taxon>
        <taxon>Bacillota</taxon>
        <taxon>Clostridia</taxon>
        <taxon>Eubacteriales</taxon>
        <taxon>Peptococcaceae</taxon>
        <taxon>Desulfofundulus</taxon>
    </lineage>
</organism>
<dbReference type="EMBL" id="FQZM01000009">
    <property type="protein sequence ID" value="SHI68495.1"/>
    <property type="molecule type" value="Genomic_DNA"/>
</dbReference>
<dbReference type="PANTHER" id="PTHR43179:SF7">
    <property type="entry name" value="RHAMNOSYLTRANSFERASE WBBL"/>
    <property type="match status" value="1"/>
</dbReference>
<dbReference type="CDD" id="cd04186">
    <property type="entry name" value="GT_2_like_c"/>
    <property type="match status" value="1"/>
</dbReference>
<dbReference type="Gene3D" id="3.90.550.10">
    <property type="entry name" value="Spore Coat Polysaccharide Biosynthesis Protein SpsA, Chain A"/>
    <property type="match status" value="1"/>
</dbReference>
<keyword evidence="3" id="KW-1185">Reference proteome</keyword>
<evidence type="ECO:0000313" key="3">
    <source>
        <dbReference type="Proteomes" id="UP000184529"/>
    </source>
</evidence>
<dbReference type="PANTHER" id="PTHR43179">
    <property type="entry name" value="RHAMNOSYLTRANSFERASE WBBL"/>
    <property type="match status" value="1"/>
</dbReference>
<dbReference type="InterPro" id="IPR029044">
    <property type="entry name" value="Nucleotide-diphossugar_trans"/>
</dbReference>
<evidence type="ECO:0000313" key="2">
    <source>
        <dbReference type="EMBL" id="SHI68495.1"/>
    </source>
</evidence>
<evidence type="ECO:0000259" key="1">
    <source>
        <dbReference type="Pfam" id="PF00535"/>
    </source>
</evidence>
<dbReference type="SUPFAM" id="SSF53448">
    <property type="entry name" value="Nucleotide-diphospho-sugar transferases"/>
    <property type="match status" value="1"/>
</dbReference>
<protein>
    <submittedName>
        <fullName evidence="2">Glycosyltransferase, GT2 family</fullName>
    </submittedName>
</protein>
<dbReference type="AlphaFoldDB" id="A0A1M6D5F7"/>
<reference evidence="3" key="1">
    <citation type="submission" date="2016-11" db="EMBL/GenBank/DDBJ databases">
        <authorList>
            <person name="Varghese N."/>
            <person name="Submissions S."/>
        </authorList>
    </citation>
    <scope>NUCLEOTIDE SEQUENCE [LARGE SCALE GENOMIC DNA]</scope>
    <source>
        <strain evidence="3">DSM 16057</strain>
    </source>
</reference>
<dbReference type="Pfam" id="PF00535">
    <property type="entry name" value="Glycos_transf_2"/>
    <property type="match status" value="1"/>
</dbReference>
<dbReference type="GO" id="GO:0016740">
    <property type="term" value="F:transferase activity"/>
    <property type="evidence" value="ECO:0007669"/>
    <property type="project" value="UniProtKB-KW"/>
</dbReference>